<comment type="caution">
    <text evidence="2">The sequence shown here is derived from an EMBL/GenBank/DDBJ whole genome shotgun (WGS) entry which is preliminary data.</text>
</comment>
<dbReference type="Pfam" id="PF00903">
    <property type="entry name" value="Glyoxalase"/>
    <property type="match status" value="1"/>
</dbReference>
<name>A0A9X4AYA0_9BACT</name>
<dbReference type="PANTHER" id="PTHR39175:SF1">
    <property type="entry name" value="FAMILY PROTEIN, PUTATIVE (AFU_ORTHOLOGUE AFUA_3G15060)-RELATED"/>
    <property type="match status" value="1"/>
</dbReference>
<dbReference type="AlphaFoldDB" id="A0A9X4AYA0"/>
<dbReference type="InterPro" id="IPR037523">
    <property type="entry name" value="VOC_core"/>
</dbReference>
<evidence type="ECO:0000313" key="2">
    <source>
        <dbReference type="EMBL" id="MDC3989483.1"/>
    </source>
</evidence>
<keyword evidence="3" id="KW-1185">Reference proteome</keyword>
<accession>A0A9X4AYA0</accession>
<evidence type="ECO:0000313" key="3">
    <source>
        <dbReference type="Proteomes" id="UP001151081"/>
    </source>
</evidence>
<proteinExistence type="predicted"/>
<feature type="domain" description="VOC" evidence="1">
    <location>
        <begin position="5"/>
        <end position="119"/>
    </location>
</feature>
<dbReference type="RefSeq" id="WP_272428949.1">
    <property type="nucleotide sequence ID" value="NZ_JAGTJJ010000116.1"/>
</dbReference>
<dbReference type="InterPro" id="IPR004360">
    <property type="entry name" value="Glyas_Fos-R_dOase_dom"/>
</dbReference>
<sequence>MPILAIDHVQLAMPAGREDEARAFYGNLLGLTEVPKPADMVKRGGAWFEAGAVKIHLGVEADFHPARKAHPGLLVDGLAALVEGLRAAGVTVVDGPPIDGIARVFVHDPFGNRIELLEHTSG</sequence>
<dbReference type="InterPro" id="IPR029068">
    <property type="entry name" value="Glyas_Bleomycin-R_OHBP_Dase"/>
</dbReference>
<protein>
    <submittedName>
        <fullName evidence="2">VOC family protein</fullName>
    </submittedName>
</protein>
<dbReference type="SUPFAM" id="SSF54593">
    <property type="entry name" value="Glyoxalase/Bleomycin resistance protein/Dihydroxybiphenyl dioxygenase"/>
    <property type="match status" value="1"/>
</dbReference>
<dbReference type="Gene3D" id="3.10.180.10">
    <property type="entry name" value="2,3-Dihydroxybiphenyl 1,2-Dioxygenase, domain 1"/>
    <property type="match status" value="1"/>
</dbReference>
<dbReference type="EMBL" id="JAGTJJ010000116">
    <property type="protein sequence ID" value="MDC3989483.1"/>
    <property type="molecule type" value="Genomic_DNA"/>
</dbReference>
<gene>
    <name evidence="2" type="ORF">KEG57_54000</name>
</gene>
<organism evidence="2 3">
    <name type="scientific">Polyangium jinanense</name>
    <dbReference type="NCBI Taxonomy" id="2829994"/>
    <lineage>
        <taxon>Bacteria</taxon>
        <taxon>Pseudomonadati</taxon>
        <taxon>Myxococcota</taxon>
        <taxon>Polyangia</taxon>
        <taxon>Polyangiales</taxon>
        <taxon>Polyangiaceae</taxon>
        <taxon>Polyangium</taxon>
    </lineage>
</organism>
<dbReference type="PROSITE" id="PS51819">
    <property type="entry name" value="VOC"/>
    <property type="match status" value="1"/>
</dbReference>
<reference evidence="2 3" key="1">
    <citation type="submission" date="2021-04" db="EMBL/GenBank/DDBJ databases">
        <title>Genome analysis of Polyangium sp.</title>
        <authorList>
            <person name="Li Y."/>
            <person name="Wang J."/>
        </authorList>
    </citation>
    <scope>NUCLEOTIDE SEQUENCE [LARGE SCALE GENOMIC DNA]</scope>
    <source>
        <strain evidence="2 3">SDU14</strain>
    </source>
</reference>
<dbReference type="PANTHER" id="PTHR39175">
    <property type="entry name" value="FAMILY PROTEIN, PUTATIVE (AFU_ORTHOLOGUE AFUA_3G15060)-RELATED"/>
    <property type="match status" value="1"/>
</dbReference>
<evidence type="ECO:0000259" key="1">
    <source>
        <dbReference type="PROSITE" id="PS51819"/>
    </source>
</evidence>
<dbReference type="Proteomes" id="UP001151081">
    <property type="component" value="Unassembled WGS sequence"/>
</dbReference>